<dbReference type="PANTHER" id="PTHR42711">
    <property type="entry name" value="ABC TRANSPORTER ATP-BINDING PROTEIN"/>
    <property type="match status" value="1"/>
</dbReference>
<dbReference type="PANTHER" id="PTHR42711:SF5">
    <property type="entry name" value="ABC TRANSPORTER ATP-BINDING PROTEIN NATA"/>
    <property type="match status" value="1"/>
</dbReference>
<dbReference type="SUPFAM" id="SSF52540">
    <property type="entry name" value="P-loop containing nucleoside triphosphate hydrolases"/>
    <property type="match status" value="1"/>
</dbReference>
<sequence>MTLELQHIHKSFGSTKAVSNVSFTLAEGEVLGLLGRNGAGKTTTIKIILGLLRHEQGEIRWKGASFHRDHLSIGYLPEERGLYQKSTVVDQLSYFAQLEGMSKKRSLQAIDHWLEKLEITEHRNKKAGDLSKGNQQKIQLIATLMHDPELLILDEPFSGLDPINANLLSSIIEELVKQKKTVILSSHRMDQIEPFCENVCLLKNGAVVSAGRLREIKENYGYRNVSIPHEAAVERVLMNAALPYEQKVNELVVRVKNDEEAFAIFEKLKAAEVHVRSFKLLEPTLHEIFLEKVK</sequence>
<dbReference type="InterPro" id="IPR003439">
    <property type="entry name" value="ABC_transporter-like_ATP-bd"/>
</dbReference>
<dbReference type="STRING" id="1196324.A374_07759"/>
<name>I8UFW0_9BACL</name>
<comment type="similarity">
    <text evidence="1">Belongs to the ABC transporter superfamily.</text>
</comment>
<proteinExistence type="inferred from homology"/>
<evidence type="ECO:0000313" key="6">
    <source>
        <dbReference type="EMBL" id="EIT85713.1"/>
    </source>
</evidence>
<keyword evidence="3" id="KW-0547">Nucleotide-binding</keyword>
<dbReference type="Gene3D" id="3.40.50.300">
    <property type="entry name" value="P-loop containing nucleotide triphosphate hydrolases"/>
    <property type="match status" value="1"/>
</dbReference>
<dbReference type="eggNOG" id="COG4152">
    <property type="taxonomic scope" value="Bacteria"/>
</dbReference>
<evidence type="ECO:0000256" key="1">
    <source>
        <dbReference type="ARBA" id="ARBA00005417"/>
    </source>
</evidence>
<dbReference type="PATRIC" id="fig|1196324.3.peg.1590"/>
<keyword evidence="4 6" id="KW-0067">ATP-binding</keyword>
<evidence type="ECO:0000259" key="5">
    <source>
        <dbReference type="PROSITE" id="PS50893"/>
    </source>
</evidence>
<dbReference type="InterPro" id="IPR003593">
    <property type="entry name" value="AAA+_ATPase"/>
</dbReference>
<dbReference type="Pfam" id="PF00005">
    <property type="entry name" value="ABC_tran"/>
    <property type="match status" value="1"/>
</dbReference>
<protein>
    <submittedName>
        <fullName evidence="6">ABC transporter ATP-binding protein</fullName>
    </submittedName>
</protein>
<reference evidence="6 7" key="1">
    <citation type="journal article" date="2012" name="J. Bacteriol.">
        <title>Genome of Bacillus macauensis ZFHKF-1, a Long-Chain-Forming Bacterium.</title>
        <authorList>
            <person name="Cai L."/>
            <person name="Zhang T."/>
        </authorList>
    </citation>
    <scope>NUCLEOTIDE SEQUENCE [LARGE SCALE GENOMIC DNA]</scope>
    <source>
        <strain evidence="6 7">ZFHKF-1</strain>
    </source>
</reference>
<dbReference type="InterPro" id="IPR025302">
    <property type="entry name" value="DrrA1/2-like_C"/>
</dbReference>
<dbReference type="Proteomes" id="UP000004080">
    <property type="component" value="Unassembled WGS sequence"/>
</dbReference>
<evidence type="ECO:0000256" key="3">
    <source>
        <dbReference type="ARBA" id="ARBA00022741"/>
    </source>
</evidence>
<dbReference type="OrthoDB" id="9801987at2"/>
<feature type="domain" description="ABC transporter" evidence="5">
    <location>
        <begin position="3"/>
        <end position="229"/>
    </location>
</feature>
<keyword evidence="2" id="KW-0813">Transport</keyword>
<evidence type="ECO:0000313" key="7">
    <source>
        <dbReference type="Proteomes" id="UP000004080"/>
    </source>
</evidence>
<dbReference type="InterPro" id="IPR017871">
    <property type="entry name" value="ABC_transporter-like_CS"/>
</dbReference>
<accession>I8UFW0</accession>
<dbReference type="GO" id="GO:0016887">
    <property type="term" value="F:ATP hydrolysis activity"/>
    <property type="evidence" value="ECO:0007669"/>
    <property type="project" value="InterPro"/>
</dbReference>
<dbReference type="SMART" id="SM00382">
    <property type="entry name" value="AAA"/>
    <property type="match status" value="1"/>
</dbReference>
<dbReference type="InterPro" id="IPR050763">
    <property type="entry name" value="ABC_transporter_ATP-binding"/>
</dbReference>
<gene>
    <name evidence="6" type="ORF">A374_07759</name>
</gene>
<organism evidence="6 7">
    <name type="scientific">Fictibacillus macauensis ZFHKF-1</name>
    <dbReference type="NCBI Taxonomy" id="1196324"/>
    <lineage>
        <taxon>Bacteria</taxon>
        <taxon>Bacillati</taxon>
        <taxon>Bacillota</taxon>
        <taxon>Bacilli</taxon>
        <taxon>Bacillales</taxon>
        <taxon>Fictibacillaceae</taxon>
        <taxon>Fictibacillus</taxon>
    </lineage>
</organism>
<dbReference type="InterPro" id="IPR027417">
    <property type="entry name" value="P-loop_NTPase"/>
</dbReference>
<dbReference type="AlphaFoldDB" id="I8UFW0"/>
<evidence type="ECO:0000256" key="2">
    <source>
        <dbReference type="ARBA" id="ARBA00022448"/>
    </source>
</evidence>
<comment type="caution">
    <text evidence="6">The sequence shown here is derived from an EMBL/GenBank/DDBJ whole genome shotgun (WGS) entry which is preliminary data.</text>
</comment>
<dbReference type="Pfam" id="PF13732">
    <property type="entry name" value="DrrA1-3_C"/>
    <property type="match status" value="1"/>
</dbReference>
<dbReference type="PROSITE" id="PS50893">
    <property type="entry name" value="ABC_TRANSPORTER_2"/>
    <property type="match status" value="1"/>
</dbReference>
<evidence type="ECO:0000256" key="4">
    <source>
        <dbReference type="ARBA" id="ARBA00022840"/>
    </source>
</evidence>
<dbReference type="PROSITE" id="PS00211">
    <property type="entry name" value="ABC_TRANSPORTER_1"/>
    <property type="match status" value="1"/>
</dbReference>
<keyword evidence="7" id="KW-1185">Reference proteome</keyword>
<dbReference type="RefSeq" id="WP_007201645.1">
    <property type="nucleotide sequence ID" value="NZ_AKKV01000024.1"/>
</dbReference>
<dbReference type="GO" id="GO:0005524">
    <property type="term" value="F:ATP binding"/>
    <property type="evidence" value="ECO:0007669"/>
    <property type="project" value="UniProtKB-KW"/>
</dbReference>
<dbReference type="EMBL" id="AKKV01000024">
    <property type="protein sequence ID" value="EIT85713.1"/>
    <property type="molecule type" value="Genomic_DNA"/>
</dbReference>